<accession>A0ABV3DRZ0</accession>
<keyword evidence="4" id="KW-1185">Reference proteome</keyword>
<protein>
    <submittedName>
        <fullName evidence="3">Flp pilus assembly protein CpaB</fullName>
    </submittedName>
</protein>
<evidence type="ECO:0000256" key="1">
    <source>
        <dbReference type="SAM" id="SignalP"/>
    </source>
</evidence>
<feature type="domain" description="SAF" evidence="2">
    <location>
        <begin position="34"/>
        <end position="96"/>
    </location>
</feature>
<dbReference type="InterPro" id="IPR013974">
    <property type="entry name" value="SAF"/>
</dbReference>
<dbReference type="InterPro" id="IPR017592">
    <property type="entry name" value="Pilus_assmbl_Flp-typ_CpaB"/>
</dbReference>
<dbReference type="Pfam" id="PF16976">
    <property type="entry name" value="RcpC"/>
    <property type="match status" value="1"/>
</dbReference>
<reference evidence="3 4" key="1">
    <citation type="submission" date="2024-06" db="EMBL/GenBank/DDBJ databases">
        <title>The Natural Products Discovery Center: Release of the First 8490 Sequenced Strains for Exploring Actinobacteria Biosynthetic Diversity.</title>
        <authorList>
            <person name="Kalkreuter E."/>
            <person name="Kautsar S.A."/>
            <person name="Yang D."/>
            <person name="Bader C.D."/>
            <person name="Teijaro C.N."/>
            <person name="Fluegel L."/>
            <person name="Davis C.M."/>
            <person name="Simpson J.R."/>
            <person name="Lauterbach L."/>
            <person name="Steele A.D."/>
            <person name="Gui C."/>
            <person name="Meng S."/>
            <person name="Li G."/>
            <person name="Viehrig K."/>
            <person name="Ye F."/>
            <person name="Su P."/>
            <person name="Kiefer A.F."/>
            <person name="Nichols A."/>
            <person name="Cepeda A.J."/>
            <person name="Yan W."/>
            <person name="Fan B."/>
            <person name="Jiang Y."/>
            <person name="Adhikari A."/>
            <person name="Zheng C.-J."/>
            <person name="Schuster L."/>
            <person name="Cowan T.M."/>
            <person name="Smanski M.J."/>
            <person name="Chevrette M.G."/>
            <person name="De Carvalho L.P.S."/>
            <person name="Shen B."/>
        </authorList>
    </citation>
    <scope>NUCLEOTIDE SEQUENCE [LARGE SCALE GENOMIC DNA]</scope>
    <source>
        <strain evidence="3 4">NPDC048946</strain>
    </source>
</reference>
<proteinExistence type="predicted"/>
<evidence type="ECO:0000259" key="2">
    <source>
        <dbReference type="SMART" id="SM00858"/>
    </source>
</evidence>
<sequence>MFVARRRRPLAALAAALAVAAGVAVARPPTPPSVPVLVAARDLDTGVVLGPRDVRTARLPPDAVPDHALRRLADARGRPLAAAVRRGEPLTDVRLVGPQLRGSPGTVAVPVRFADPDAARLLRPGDRIDVLAARTSDGPSVPLPGTGDPNAPRARVVAGDAAVLARPDTGEDRTGGLLILSVSPEAAAAIAGAAASGPLTYTMRTAQGGAVATGSN</sequence>
<dbReference type="RefSeq" id="WP_358362006.1">
    <property type="nucleotide sequence ID" value="NZ_JBEZFP010000126.1"/>
</dbReference>
<evidence type="ECO:0000313" key="4">
    <source>
        <dbReference type="Proteomes" id="UP001551482"/>
    </source>
</evidence>
<keyword evidence="1" id="KW-0732">Signal</keyword>
<gene>
    <name evidence="3" type="primary">cpaB</name>
    <name evidence="3" type="ORF">AB0C36_34065</name>
</gene>
<dbReference type="InterPro" id="IPR031571">
    <property type="entry name" value="RcpC_dom"/>
</dbReference>
<dbReference type="SMART" id="SM00858">
    <property type="entry name" value="SAF"/>
    <property type="match status" value="1"/>
</dbReference>
<dbReference type="NCBIfam" id="TIGR03177">
    <property type="entry name" value="pilus_cpaB"/>
    <property type="match status" value="1"/>
</dbReference>
<feature type="signal peptide" evidence="1">
    <location>
        <begin position="1"/>
        <end position="26"/>
    </location>
</feature>
<name>A0ABV3DRZ0_9ACTN</name>
<dbReference type="EMBL" id="JBEZFP010000126">
    <property type="protein sequence ID" value="MEU8138511.1"/>
    <property type="molecule type" value="Genomic_DNA"/>
</dbReference>
<comment type="caution">
    <text evidence="3">The sequence shown here is derived from an EMBL/GenBank/DDBJ whole genome shotgun (WGS) entry which is preliminary data.</text>
</comment>
<organism evidence="3 4">
    <name type="scientific">Streptodolium elevatio</name>
    <dbReference type="NCBI Taxonomy" id="3157996"/>
    <lineage>
        <taxon>Bacteria</taxon>
        <taxon>Bacillati</taxon>
        <taxon>Actinomycetota</taxon>
        <taxon>Actinomycetes</taxon>
        <taxon>Kitasatosporales</taxon>
        <taxon>Streptomycetaceae</taxon>
        <taxon>Streptodolium</taxon>
    </lineage>
</organism>
<dbReference type="Proteomes" id="UP001551482">
    <property type="component" value="Unassembled WGS sequence"/>
</dbReference>
<feature type="chain" id="PRO_5047026272" evidence="1">
    <location>
        <begin position="27"/>
        <end position="216"/>
    </location>
</feature>
<dbReference type="Pfam" id="PF08666">
    <property type="entry name" value="SAF"/>
    <property type="match status" value="1"/>
</dbReference>
<evidence type="ECO:0000313" key="3">
    <source>
        <dbReference type="EMBL" id="MEU8138511.1"/>
    </source>
</evidence>
<dbReference type="CDD" id="cd11614">
    <property type="entry name" value="SAF_CpaB_FlgA_like"/>
    <property type="match status" value="1"/>
</dbReference>